<evidence type="ECO:0008006" key="5">
    <source>
        <dbReference type="Google" id="ProtNLM"/>
    </source>
</evidence>
<evidence type="ECO:0000313" key="3">
    <source>
        <dbReference type="EMBL" id="UXZ05567.1"/>
    </source>
</evidence>
<feature type="chain" id="PRO_5046722305" description="Low-complexity protein" evidence="2">
    <location>
        <begin position="28"/>
        <end position="105"/>
    </location>
</feature>
<gene>
    <name evidence="3" type="ORF">LU297_03765</name>
</gene>
<sequence>MKKLAKTALVGSLVVAGVSPFTMNAMAQGYQNQPAKCAKSDKKCATQAKKAEAKCGEGKCGGTAAAGTTKKADAKCGEGKCGGTATTAPKTTEAKCGEGKCGGSK</sequence>
<accession>A0ABY6F6J0</accession>
<evidence type="ECO:0000256" key="2">
    <source>
        <dbReference type="SAM" id="SignalP"/>
    </source>
</evidence>
<dbReference type="EMBL" id="CP089977">
    <property type="protein sequence ID" value="UXZ05567.1"/>
    <property type="molecule type" value="Genomic_DNA"/>
</dbReference>
<keyword evidence="2" id="KW-0732">Signal</keyword>
<feature type="region of interest" description="Disordered" evidence="1">
    <location>
        <begin position="73"/>
        <end position="105"/>
    </location>
</feature>
<feature type="signal peptide" evidence="2">
    <location>
        <begin position="1"/>
        <end position="27"/>
    </location>
</feature>
<name>A0ABY6F6J0_9GAMM</name>
<dbReference type="RefSeq" id="WP_263077078.1">
    <property type="nucleotide sequence ID" value="NZ_CP089977.1"/>
</dbReference>
<organism evidence="3 4">
    <name type="scientific">Moraxella nasicaprae</name>
    <dbReference type="NCBI Taxonomy" id="2904122"/>
    <lineage>
        <taxon>Bacteria</taxon>
        <taxon>Pseudomonadati</taxon>
        <taxon>Pseudomonadota</taxon>
        <taxon>Gammaproteobacteria</taxon>
        <taxon>Moraxellales</taxon>
        <taxon>Moraxellaceae</taxon>
        <taxon>Moraxella</taxon>
    </lineage>
</organism>
<reference evidence="3" key="1">
    <citation type="submission" date="2021-12" db="EMBL/GenBank/DDBJ databases">
        <title>taxonomy of Moraxella sp. ZY201224.</title>
        <authorList>
            <person name="Li F."/>
        </authorList>
    </citation>
    <scope>NUCLEOTIDE SEQUENCE</scope>
    <source>
        <strain evidence="3">ZY201224</strain>
    </source>
</reference>
<dbReference type="Proteomes" id="UP001063782">
    <property type="component" value="Chromosome"/>
</dbReference>
<proteinExistence type="predicted"/>
<protein>
    <recommendedName>
        <fullName evidence="5">Low-complexity protein</fullName>
    </recommendedName>
</protein>
<evidence type="ECO:0000313" key="4">
    <source>
        <dbReference type="Proteomes" id="UP001063782"/>
    </source>
</evidence>
<keyword evidence="4" id="KW-1185">Reference proteome</keyword>
<evidence type="ECO:0000256" key="1">
    <source>
        <dbReference type="SAM" id="MobiDB-lite"/>
    </source>
</evidence>